<name>A0A5B8HY65_9VIRU</name>
<reference evidence="2" key="1">
    <citation type="submission" date="2018-11" db="EMBL/GenBank/DDBJ databases">
        <title>A distinct lineage of giant viruses engineers rhodopsin photosystems in predatory marine eukaryotes.</title>
        <authorList>
            <person name="Needham D.M."/>
            <person name="Yoshizawa S."/>
            <person name="Hosaka T."/>
            <person name="Poirier C."/>
            <person name="Choi C.-J."/>
            <person name="Hehenberger E."/>
            <person name="Irwin N.A.T."/>
            <person name="Wilken S."/>
            <person name="Yung C.-M."/>
            <person name="Bachy C."/>
            <person name="Kurihara R."/>
            <person name="Nakajima Y."/>
            <person name="Kojima K."/>
            <person name="Kimura-Someya T."/>
            <person name="Leonard G."/>
            <person name="Malmstrom R.R."/>
            <person name="Mende D."/>
            <person name="Olson D.K."/>
            <person name="Sudo Y."/>
            <person name="Sudek S."/>
            <person name="Richards T.A."/>
            <person name="DeLong E.F."/>
            <person name="Keeling P.J."/>
            <person name="Santoro A.E."/>
            <person name="Shirouzu M."/>
            <person name="Iwasaki W."/>
            <person name="Worden A.Z."/>
        </authorList>
    </citation>
    <scope>NUCLEOTIDE SEQUENCE</scope>
</reference>
<protein>
    <submittedName>
        <fullName evidence="2">Uncharacterized protein</fullName>
    </submittedName>
</protein>
<evidence type="ECO:0000256" key="1">
    <source>
        <dbReference type="ARBA" id="ARBA00022705"/>
    </source>
</evidence>
<evidence type="ECO:0000313" key="2">
    <source>
        <dbReference type="EMBL" id="QDY52180.1"/>
    </source>
</evidence>
<gene>
    <name evidence="2" type="ORF">4_60</name>
</gene>
<dbReference type="InterPro" id="IPR050238">
    <property type="entry name" value="DNA_Rep/Repair_Clamp_Loader"/>
</dbReference>
<dbReference type="SUPFAM" id="SSF48019">
    <property type="entry name" value="post-AAA+ oligomerization domain-like"/>
    <property type="match status" value="1"/>
</dbReference>
<dbReference type="Pfam" id="PF03215">
    <property type="entry name" value="Rad17"/>
    <property type="match status" value="1"/>
</dbReference>
<dbReference type="InterPro" id="IPR008921">
    <property type="entry name" value="DNA_pol3_clamp-load_cplx_C"/>
</dbReference>
<dbReference type="GO" id="GO:0006261">
    <property type="term" value="P:DNA-templated DNA replication"/>
    <property type="evidence" value="ECO:0007669"/>
    <property type="project" value="TreeGrafter"/>
</dbReference>
<keyword evidence="1" id="KW-0235">DNA replication</keyword>
<sequence>MSELYIKKYIPKKSDDFIIHKNIINKIDNLLKNDNIMNLFIYGKEGCGKYTIARYLIENYYNDECKNELNIQKNDSKEIKYFKSKYHYEIIINNYNFNDLNLVKSLLDNIVNKNTFRFTDKKNIIIIKNVNLIKNNINKLLRIYIEKYYLFNNFIFISNYKMINTFLGVFCNIRTPQPTDENLKLVINNIIKKEKLKIEDKDLNYIVKSSNRNFYNALNNLEYSFINGNYEKVENPTNCKLKFLFKILKKKNINSIIMIREILNELIVENVEINKILVYLLNKFKKDLISEKISKNLFYEIFDLIKNTSHNTSIGLRPIIHLENCMIKIIDIL</sequence>
<dbReference type="InterPro" id="IPR027417">
    <property type="entry name" value="P-loop_NTPase"/>
</dbReference>
<proteinExistence type="predicted"/>
<dbReference type="PANTHER" id="PTHR11669:SF1">
    <property type="entry name" value="REPLICATION FACTOR C SUBUNIT 3"/>
    <property type="match status" value="1"/>
</dbReference>
<organism evidence="2">
    <name type="scientific">Mimiviridae sp. ChoanoV1</name>
    <dbReference type="NCBI Taxonomy" id="2596887"/>
    <lineage>
        <taxon>Viruses</taxon>
        <taxon>Varidnaviria</taxon>
        <taxon>Bamfordvirae</taxon>
        <taxon>Nucleocytoviricota</taxon>
        <taxon>Megaviricetes</taxon>
        <taxon>Imitervirales</taxon>
        <taxon>Schizomimiviridae</taxon>
    </lineage>
</organism>
<dbReference type="SUPFAM" id="SSF52540">
    <property type="entry name" value="P-loop containing nucleoside triphosphate hydrolases"/>
    <property type="match status" value="1"/>
</dbReference>
<dbReference type="Gene3D" id="1.20.272.10">
    <property type="match status" value="1"/>
</dbReference>
<dbReference type="GO" id="GO:0003677">
    <property type="term" value="F:DNA binding"/>
    <property type="evidence" value="ECO:0007669"/>
    <property type="project" value="InterPro"/>
</dbReference>
<dbReference type="PANTHER" id="PTHR11669">
    <property type="entry name" value="REPLICATION FACTOR C / DNA POLYMERASE III GAMMA-TAU SUBUNIT"/>
    <property type="match status" value="1"/>
</dbReference>
<dbReference type="Gene3D" id="3.40.50.300">
    <property type="entry name" value="P-loop containing nucleotide triphosphate hydrolases"/>
    <property type="match status" value="1"/>
</dbReference>
<dbReference type="Gene3D" id="1.10.8.60">
    <property type="match status" value="1"/>
</dbReference>
<dbReference type="GO" id="GO:0006281">
    <property type="term" value="P:DNA repair"/>
    <property type="evidence" value="ECO:0007669"/>
    <property type="project" value="TreeGrafter"/>
</dbReference>
<accession>A0A5B8HY65</accession>
<dbReference type="EMBL" id="MK250088">
    <property type="protein sequence ID" value="QDY52180.1"/>
    <property type="molecule type" value="Genomic_DNA"/>
</dbReference>
<dbReference type="GO" id="GO:0003689">
    <property type="term" value="F:DNA clamp loader activity"/>
    <property type="evidence" value="ECO:0007669"/>
    <property type="project" value="TreeGrafter"/>
</dbReference>